<proteinExistence type="predicted"/>
<keyword evidence="1" id="KW-0472">Membrane</keyword>
<keyword evidence="1" id="KW-0812">Transmembrane</keyword>
<dbReference type="EMBL" id="CM029042">
    <property type="protein sequence ID" value="KAG2619817.1"/>
    <property type="molecule type" value="Genomic_DNA"/>
</dbReference>
<evidence type="ECO:0000256" key="1">
    <source>
        <dbReference type="SAM" id="Phobius"/>
    </source>
</evidence>
<keyword evidence="3" id="KW-1185">Reference proteome</keyword>
<evidence type="ECO:0000313" key="2">
    <source>
        <dbReference type="EMBL" id="KAG2619817.1"/>
    </source>
</evidence>
<keyword evidence="1" id="KW-1133">Transmembrane helix</keyword>
<organism evidence="2 3">
    <name type="scientific">Panicum virgatum</name>
    <name type="common">Blackwell switchgrass</name>
    <dbReference type="NCBI Taxonomy" id="38727"/>
    <lineage>
        <taxon>Eukaryota</taxon>
        <taxon>Viridiplantae</taxon>
        <taxon>Streptophyta</taxon>
        <taxon>Embryophyta</taxon>
        <taxon>Tracheophyta</taxon>
        <taxon>Spermatophyta</taxon>
        <taxon>Magnoliopsida</taxon>
        <taxon>Liliopsida</taxon>
        <taxon>Poales</taxon>
        <taxon>Poaceae</taxon>
        <taxon>PACMAD clade</taxon>
        <taxon>Panicoideae</taxon>
        <taxon>Panicodae</taxon>
        <taxon>Paniceae</taxon>
        <taxon>Panicinae</taxon>
        <taxon>Panicum</taxon>
        <taxon>Panicum sect. Hiantes</taxon>
    </lineage>
</organism>
<sequence>MATVTATASSAAKPGEFGFFPSDGACCVVGWVKLLFLYFISGLRVDGCAVGGCFAANASFISKSDGDSGRYLLLFCERVGVLCIPADALVFRSLVSWPSSVDFLFPPVLAVLTADALSTTSIRHGRWSWRWLLRLIQSLASCSEKEGGPGLAPMLGCGGRMRGCRHRHLGLWSYLVVILFCFRVFFAKCWGCTVLHF</sequence>
<dbReference type="Proteomes" id="UP000823388">
    <property type="component" value="Chromosome 3N"/>
</dbReference>
<protein>
    <submittedName>
        <fullName evidence="2">Uncharacterized protein</fullName>
    </submittedName>
</protein>
<comment type="caution">
    <text evidence="2">The sequence shown here is derived from an EMBL/GenBank/DDBJ whole genome shotgun (WGS) entry which is preliminary data.</text>
</comment>
<gene>
    <name evidence="2" type="ORF">PVAP13_3NG146301</name>
</gene>
<evidence type="ECO:0000313" key="3">
    <source>
        <dbReference type="Proteomes" id="UP000823388"/>
    </source>
</evidence>
<dbReference type="AlphaFoldDB" id="A0A8T0UBY0"/>
<accession>A0A8T0UBY0</accession>
<reference evidence="2 3" key="1">
    <citation type="submission" date="2020-05" db="EMBL/GenBank/DDBJ databases">
        <title>WGS assembly of Panicum virgatum.</title>
        <authorList>
            <person name="Lovell J.T."/>
            <person name="Jenkins J."/>
            <person name="Shu S."/>
            <person name="Juenger T.E."/>
            <person name="Schmutz J."/>
        </authorList>
    </citation>
    <scope>NUCLEOTIDE SEQUENCE [LARGE SCALE GENOMIC DNA]</scope>
    <source>
        <strain evidence="3">cv. AP13</strain>
    </source>
</reference>
<feature type="transmembrane region" description="Helical" evidence="1">
    <location>
        <begin position="169"/>
        <end position="186"/>
    </location>
</feature>
<name>A0A8T0UBY0_PANVG</name>